<feature type="binding site" evidence="15">
    <location>
        <position position="91"/>
    </location>
    <ligand>
        <name>DNA</name>
        <dbReference type="ChEBI" id="CHEBI:16991"/>
    </ligand>
</feature>
<evidence type="ECO:0000313" key="18">
    <source>
        <dbReference type="EMBL" id="AWB34350.1"/>
    </source>
</evidence>
<dbReference type="InterPro" id="IPR015886">
    <property type="entry name" value="H2TH_FPG"/>
</dbReference>
<evidence type="ECO:0000256" key="6">
    <source>
        <dbReference type="ARBA" id="ARBA00022771"/>
    </source>
</evidence>
<reference evidence="18 19" key="1">
    <citation type="submission" date="2018-04" db="EMBL/GenBank/DDBJ databases">
        <title>Bordetella sp. HZ20 isolated from seawater.</title>
        <authorList>
            <person name="Sun C."/>
        </authorList>
    </citation>
    <scope>NUCLEOTIDE SEQUENCE [LARGE SCALE GENOMIC DNA]</scope>
    <source>
        <strain evidence="18 19">HZ20</strain>
    </source>
</reference>
<dbReference type="SUPFAM" id="SSF81624">
    <property type="entry name" value="N-terminal domain of MutM-like DNA repair proteins"/>
    <property type="match status" value="1"/>
</dbReference>
<organism evidence="18 19">
    <name type="scientific">Orrella marina</name>
    <dbReference type="NCBI Taxonomy" id="2163011"/>
    <lineage>
        <taxon>Bacteria</taxon>
        <taxon>Pseudomonadati</taxon>
        <taxon>Pseudomonadota</taxon>
        <taxon>Betaproteobacteria</taxon>
        <taxon>Burkholderiales</taxon>
        <taxon>Alcaligenaceae</taxon>
        <taxon>Orrella</taxon>
    </lineage>
</organism>
<keyword evidence="8 15" id="KW-0862">Zinc</keyword>
<dbReference type="NCBIfam" id="NF002211">
    <property type="entry name" value="PRK01103.1"/>
    <property type="match status" value="1"/>
</dbReference>
<dbReference type="HAMAP" id="MF_00103">
    <property type="entry name" value="Fapy_DNA_glycosyl"/>
    <property type="match status" value="1"/>
</dbReference>
<dbReference type="EC" id="4.2.99.18" evidence="15"/>
<dbReference type="InterPro" id="IPR000214">
    <property type="entry name" value="Znf_DNA_glyclase/AP_lyase"/>
</dbReference>
<comment type="similarity">
    <text evidence="2 15">Belongs to the FPG family.</text>
</comment>
<dbReference type="InterPro" id="IPR012319">
    <property type="entry name" value="FPG_cat"/>
</dbReference>
<dbReference type="KEGG" id="boz:DBV39_12245"/>
<keyword evidence="19" id="KW-1185">Reference proteome</keyword>
<evidence type="ECO:0000256" key="10">
    <source>
        <dbReference type="ARBA" id="ARBA00023204"/>
    </source>
</evidence>
<dbReference type="InterPro" id="IPR010979">
    <property type="entry name" value="Ribosomal_uS13-like_H2TH"/>
</dbReference>
<dbReference type="Pfam" id="PF01149">
    <property type="entry name" value="Fapy_DNA_glyco"/>
    <property type="match status" value="1"/>
</dbReference>
<keyword evidence="11 15" id="KW-0456">Lyase</keyword>
<comment type="catalytic activity">
    <reaction evidence="14 15">
        <text>2'-deoxyribonucleotide-(2'-deoxyribose 5'-phosphate)-2'-deoxyribonucleotide-DNA = a 3'-end 2'-deoxyribonucleotide-(2,3-dehydro-2,3-deoxyribose 5'-phosphate)-DNA + a 5'-end 5'-phospho-2'-deoxyribonucleoside-DNA + H(+)</text>
        <dbReference type="Rhea" id="RHEA:66592"/>
        <dbReference type="Rhea" id="RHEA-COMP:13180"/>
        <dbReference type="Rhea" id="RHEA-COMP:16897"/>
        <dbReference type="Rhea" id="RHEA-COMP:17067"/>
        <dbReference type="ChEBI" id="CHEBI:15378"/>
        <dbReference type="ChEBI" id="CHEBI:136412"/>
        <dbReference type="ChEBI" id="CHEBI:157695"/>
        <dbReference type="ChEBI" id="CHEBI:167181"/>
        <dbReference type="EC" id="4.2.99.18"/>
    </reaction>
</comment>
<evidence type="ECO:0000256" key="7">
    <source>
        <dbReference type="ARBA" id="ARBA00022801"/>
    </source>
</evidence>
<dbReference type="PROSITE" id="PS51066">
    <property type="entry name" value="ZF_FPG_2"/>
    <property type="match status" value="1"/>
</dbReference>
<dbReference type="InterPro" id="IPR010663">
    <property type="entry name" value="Znf_FPG/IleRS"/>
</dbReference>
<keyword evidence="9 15" id="KW-0238">DNA-binding</keyword>
<protein>
    <recommendedName>
        <fullName evidence="15">Formamidopyrimidine-DNA glycosylase</fullName>
        <shortName evidence="15">Fapy-DNA glycosylase</shortName>
        <ecNumber evidence="15">3.2.2.23</ecNumber>
    </recommendedName>
    <alternativeName>
        <fullName evidence="15">DNA-(apurinic or apyrimidinic site) lyase MutM</fullName>
        <shortName evidence="15">AP lyase MutM</shortName>
        <ecNumber evidence="15">4.2.99.18</ecNumber>
    </alternativeName>
</protein>
<evidence type="ECO:0000256" key="8">
    <source>
        <dbReference type="ARBA" id="ARBA00022833"/>
    </source>
</evidence>
<evidence type="ECO:0000256" key="3">
    <source>
        <dbReference type="ARBA" id="ARBA00011245"/>
    </source>
</evidence>
<dbReference type="SMART" id="SM00898">
    <property type="entry name" value="Fapy_DNA_glyco"/>
    <property type="match status" value="1"/>
</dbReference>
<dbReference type="Pfam" id="PF06831">
    <property type="entry name" value="H2TH"/>
    <property type="match status" value="1"/>
</dbReference>
<dbReference type="RefSeq" id="WP_108621766.1">
    <property type="nucleotide sequence ID" value="NZ_CP028901.1"/>
</dbReference>
<dbReference type="FunFam" id="1.10.8.50:FF:000003">
    <property type="entry name" value="Formamidopyrimidine-DNA glycosylase"/>
    <property type="match status" value="1"/>
</dbReference>
<dbReference type="SUPFAM" id="SSF57716">
    <property type="entry name" value="Glucocorticoid receptor-like (DNA-binding domain)"/>
    <property type="match status" value="1"/>
</dbReference>
<dbReference type="GO" id="GO:0006284">
    <property type="term" value="P:base-excision repair"/>
    <property type="evidence" value="ECO:0007669"/>
    <property type="project" value="InterPro"/>
</dbReference>
<comment type="cofactor">
    <cofactor evidence="15">
        <name>Zn(2+)</name>
        <dbReference type="ChEBI" id="CHEBI:29105"/>
    </cofactor>
    <text evidence="15">Binds 1 zinc ion per subunit.</text>
</comment>
<dbReference type="OrthoDB" id="9800855at2"/>
<dbReference type="CDD" id="cd08966">
    <property type="entry name" value="EcFpg-like_N"/>
    <property type="match status" value="1"/>
</dbReference>
<evidence type="ECO:0000313" key="19">
    <source>
        <dbReference type="Proteomes" id="UP000244571"/>
    </source>
</evidence>
<dbReference type="Gene3D" id="1.10.8.50">
    <property type="match status" value="1"/>
</dbReference>
<dbReference type="GO" id="GO:0034039">
    <property type="term" value="F:8-oxo-7,8-dihydroguanine DNA N-glycosylase activity"/>
    <property type="evidence" value="ECO:0007669"/>
    <property type="project" value="TreeGrafter"/>
</dbReference>
<evidence type="ECO:0000256" key="5">
    <source>
        <dbReference type="ARBA" id="ARBA00022763"/>
    </source>
</evidence>
<keyword evidence="4 15" id="KW-0479">Metal-binding</keyword>
<feature type="active site" description="Proton donor" evidence="15">
    <location>
        <position position="3"/>
    </location>
</feature>
<dbReference type="Gene3D" id="3.20.190.10">
    <property type="entry name" value="MutM-like, N-terminal"/>
    <property type="match status" value="1"/>
</dbReference>
<feature type="active site" description="Proton donor; for beta-elimination activity" evidence="15">
    <location>
        <position position="58"/>
    </location>
</feature>
<dbReference type="AlphaFoldDB" id="A0A2R4XKN1"/>
<evidence type="ECO:0000256" key="13">
    <source>
        <dbReference type="ARBA" id="ARBA00023295"/>
    </source>
</evidence>
<feature type="active site" description="Proton donor; for delta-elimination activity" evidence="15">
    <location>
        <position position="265"/>
    </location>
</feature>
<feature type="domain" description="FPG-type" evidence="16">
    <location>
        <begin position="241"/>
        <end position="275"/>
    </location>
</feature>
<evidence type="ECO:0000256" key="4">
    <source>
        <dbReference type="ARBA" id="ARBA00022723"/>
    </source>
</evidence>
<feature type="active site" description="Schiff-base intermediate with DNA" evidence="15">
    <location>
        <position position="2"/>
    </location>
</feature>
<dbReference type="GO" id="GO:0008270">
    <property type="term" value="F:zinc ion binding"/>
    <property type="evidence" value="ECO:0007669"/>
    <property type="project" value="UniProtKB-UniRule"/>
</dbReference>
<dbReference type="EMBL" id="CP028901">
    <property type="protein sequence ID" value="AWB34350.1"/>
    <property type="molecule type" value="Genomic_DNA"/>
</dbReference>
<evidence type="ECO:0000256" key="15">
    <source>
        <dbReference type="HAMAP-Rule" id="MF_00103"/>
    </source>
</evidence>
<evidence type="ECO:0000256" key="2">
    <source>
        <dbReference type="ARBA" id="ARBA00009409"/>
    </source>
</evidence>
<accession>A0A2R4XKN1</accession>
<comment type="subunit">
    <text evidence="3 15">Monomer.</text>
</comment>
<keyword evidence="12 15" id="KW-0511">Multifunctional enzyme</keyword>
<evidence type="ECO:0000256" key="12">
    <source>
        <dbReference type="ARBA" id="ARBA00023268"/>
    </source>
</evidence>
<comment type="catalytic activity">
    <reaction evidence="1 15">
        <text>Hydrolysis of DNA containing ring-opened 7-methylguanine residues, releasing 2,6-diamino-4-hydroxy-5-(N-methyl)formamidopyrimidine.</text>
        <dbReference type="EC" id="3.2.2.23"/>
    </reaction>
</comment>
<dbReference type="SMART" id="SM01232">
    <property type="entry name" value="H2TH"/>
    <property type="match status" value="1"/>
</dbReference>
<dbReference type="EC" id="3.2.2.23" evidence="15"/>
<dbReference type="SUPFAM" id="SSF46946">
    <property type="entry name" value="S13-like H2TH domain"/>
    <property type="match status" value="1"/>
</dbReference>
<feature type="domain" description="Formamidopyrimidine-DNA glycosylase catalytic" evidence="17">
    <location>
        <begin position="2"/>
        <end position="113"/>
    </location>
</feature>
<keyword evidence="6 15" id="KW-0863">Zinc-finger</keyword>
<evidence type="ECO:0000256" key="9">
    <source>
        <dbReference type="ARBA" id="ARBA00023125"/>
    </source>
</evidence>
<keyword evidence="7 15" id="KW-0378">Hydrolase</keyword>
<comment type="function">
    <text evidence="15">Involved in base excision repair of DNA damaged by oxidation or by mutagenic agents. Acts as DNA glycosylase that recognizes and removes damaged bases. Has a preference for oxidized purines, such as 7,8-dihydro-8-oxoguanine (8-oxoG). Has AP (apurinic/apyrimidinic) lyase activity and introduces nicks in the DNA strand. Cleaves the DNA backbone by beta-delta elimination to generate a single-strand break at the site of the removed base with both 3'- and 5'-phosphates.</text>
</comment>
<keyword evidence="13 15" id="KW-0326">Glycosidase</keyword>
<dbReference type="GO" id="GO:0003684">
    <property type="term" value="F:damaged DNA binding"/>
    <property type="evidence" value="ECO:0007669"/>
    <property type="project" value="InterPro"/>
</dbReference>
<evidence type="ECO:0000256" key="1">
    <source>
        <dbReference type="ARBA" id="ARBA00001668"/>
    </source>
</evidence>
<dbReference type="PANTHER" id="PTHR22993">
    <property type="entry name" value="FORMAMIDOPYRIMIDINE-DNA GLYCOSYLASE"/>
    <property type="match status" value="1"/>
</dbReference>
<evidence type="ECO:0000256" key="11">
    <source>
        <dbReference type="ARBA" id="ARBA00023239"/>
    </source>
</evidence>
<dbReference type="Pfam" id="PF06827">
    <property type="entry name" value="zf-FPG_IleRS"/>
    <property type="match status" value="1"/>
</dbReference>
<sequence>MPELPEVETTRAGIETAAKGQKLQAMLIRQRQLRWPVPDCLPQVIVGHTLNSVERRGKYLLLGFDPGHLIVHLGMSGSIRSVEPGALWRTHDHVEWLFDRNCSLRLHDPRRFGAILWHVRGDKPLLEHPLLERLGVEPLSQAFTPHTLLDGVKNRRVSIKQALLAGHIVVGVGNIYASESLFRARIHPQMPACDLTRQQATRLHAAIIQTLQDALESGGSTLRDYVNATGEPGSYFTIHAAVYERENTPCRVCTTPIRRIVQGQRATYFCPGCQRLRRRAPSRG</sequence>
<dbReference type="NCBIfam" id="TIGR00577">
    <property type="entry name" value="fpg"/>
    <property type="match status" value="1"/>
</dbReference>
<evidence type="ECO:0000259" key="17">
    <source>
        <dbReference type="PROSITE" id="PS51068"/>
    </source>
</evidence>
<dbReference type="PANTHER" id="PTHR22993:SF9">
    <property type="entry name" value="FORMAMIDOPYRIMIDINE-DNA GLYCOSYLASE"/>
    <property type="match status" value="1"/>
</dbReference>
<keyword evidence="5 15" id="KW-0227">DNA damage</keyword>
<dbReference type="InterPro" id="IPR020629">
    <property type="entry name" value="FPG_Glyclase"/>
</dbReference>
<dbReference type="InterPro" id="IPR035937">
    <property type="entry name" value="FPG_N"/>
</dbReference>
<name>A0A2R4XKN1_9BURK</name>
<gene>
    <name evidence="15" type="primary">mutM</name>
    <name evidence="15" type="synonym">fpg</name>
    <name evidence="18" type="ORF">DBV39_12245</name>
</gene>
<dbReference type="PROSITE" id="PS51068">
    <property type="entry name" value="FPG_CAT"/>
    <property type="match status" value="1"/>
</dbReference>
<dbReference type="GO" id="GO:0140078">
    <property type="term" value="F:class I DNA-(apurinic or apyrimidinic site) endonuclease activity"/>
    <property type="evidence" value="ECO:0007669"/>
    <property type="project" value="UniProtKB-EC"/>
</dbReference>
<dbReference type="Proteomes" id="UP000244571">
    <property type="component" value="Chromosome"/>
</dbReference>
<proteinExistence type="inferred from homology"/>
<feature type="binding site" evidence="15">
    <location>
        <position position="155"/>
    </location>
    <ligand>
        <name>DNA</name>
        <dbReference type="ChEBI" id="CHEBI:16991"/>
    </ligand>
</feature>
<evidence type="ECO:0000259" key="16">
    <source>
        <dbReference type="PROSITE" id="PS51066"/>
    </source>
</evidence>
<evidence type="ECO:0000256" key="14">
    <source>
        <dbReference type="ARBA" id="ARBA00044632"/>
    </source>
</evidence>
<feature type="binding site" evidence="15">
    <location>
        <position position="110"/>
    </location>
    <ligand>
        <name>DNA</name>
        <dbReference type="ChEBI" id="CHEBI:16991"/>
    </ligand>
</feature>
<keyword evidence="10 15" id="KW-0234">DNA repair</keyword>